<dbReference type="GO" id="GO:0000159">
    <property type="term" value="C:protein phosphatase type 2A complex"/>
    <property type="evidence" value="ECO:0007669"/>
    <property type="project" value="InterPro"/>
</dbReference>
<dbReference type="PANTHER" id="PTHR10257:SF3">
    <property type="entry name" value="SERINE_THREONINE-PROTEIN PHOSPHATASE 2A 56 KDA REGULATORY SUBUNIT GAMMA ISOFORM"/>
    <property type="match status" value="1"/>
</dbReference>
<dbReference type="Proteomes" id="UP000324800">
    <property type="component" value="Unassembled WGS sequence"/>
</dbReference>
<protein>
    <submittedName>
        <fullName evidence="2">Putative Serine/threonine-protein phosphatase 2A 56 kDa regulatory subunit delta</fullName>
    </submittedName>
</protein>
<dbReference type="AlphaFoldDB" id="A0A5J4VK05"/>
<gene>
    <name evidence="2" type="ORF">EZS28_021562</name>
</gene>
<evidence type="ECO:0000313" key="3">
    <source>
        <dbReference type="Proteomes" id="UP000324800"/>
    </source>
</evidence>
<dbReference type="GO" id="GO:0007165">
    <property type="term" value="P:signal transduction"/>
    <property type="evidence" value="ECO:0007669"/>
    <property type="project" value="InterPro"/>
</dbReference>
<reference evidence="2 3" key="1">
    <citation type="submission" date="2019-03" db="EMBL/GenBank/DDBJ databases">
        <title>Single cell metagenomics reveals metabolic interactions within the superorganism composed of flagellate Streblomastix strix and complex community of Bacteroidetes bacteria on its surface.</title>
        <authorList>
            <person name="Treitli S.C."/>
            <person name="Kolisko M."/>
            <person name="Husnik F."/>
            <person name="Keeling P."/>
            <person name="Hampl V."/>
        </authorList>
    </citation>
    <scope>NUCLEOTIDE SEQUENCE [LARGE SCALE GENOMIC DNA]</scope>
    <source>
        <strain evidence="2">ST1C</strain>
    </source>
</reference>
<dbReference type="OrthoDB" id="10264446at2759"/>
<feature type="compositionally biased region" description="Pro residues" evidence="1">
    <location>
        <begin position="9"/>
        <end position="19"/>
    </location>
</feature>
<organism evidence="2 3">
    <name type="scientific">Streblomastix strix</name>
    <dbReference type="NCBI Taxonomy" id="222440"/>
    <lineage>
        <taxon>Eukaryota</taxon>
        <taxon>Metamonada</taxon>
        <taxon>Preaxostyla</taxon>
        <taxon>Oxymonadida</taxon>
        <taxon>Streblomastigidae</taxon>
        <taxon>Streblomastix</taxon>
    </lineage>
</organism>
<evidence type="ECO:0000256" key="1">
    <source>
        <dbReference type="SAM" id="MobiDB-lite"/>
    </source>
</evidence>
<feature type="region of interest" description="Disordered" evidence="1">
    <location>
        <begin position="1"/>
        <end position="24"/>
    </location>
</feature>
<dbReference type="Pfam" id="PF01603">
    <property type="entry name" value="B56"/>
    <property type="match status" value="1"/>
</dbReference>
<proteinExistence type="predicted"/>
<dbReference type="Gene3D" id="1.25.10.10">
    <property type="entry name" value="Leucine-rich Repeat Variant"/>
    <property type="match status" value="1"/>
</dbReference>
<dbReference type="InterPro" id="IPR016024">
    <property type="entry name" value="ARM-type_fold"/>
</dbReference>
<dbReference type="GO" id="GO:0019888">
    <property type="term" value="F:protein phosphatase regulator activity"/>
    <property type="evidence" value="ECO:0007669"/>
    <property type="project" value="InterPro"/>
</dbReference>
<dbReference type="SUPFAM" id="SSF48371">
    <property type="entry name" value="ARM repeat"/>
    <property type="match status" value="1"/>
</dbReference>
<name>A0A5J4VK05_9EUKA</name>
<dbReference type="FunFam" id="1.25.10.10:FF:000331">
    <property type="entry name" value="Phosphoprotein phosphatase, putative"/>
    <property type="match status" value="1"/>
</dbReference>
<accession>A0A5J4VK05</accession>
<dbReference type="EMBL" id="SNRW01006518">
    <property type="protein sequence ID" value="KAA6382912.1"/>
    <property type="molecule type" value="Genomic_DNA"/>
</dbReference>
<evidence type="ECO:0000313" key="2">
    <source>
        <dbReference type="EMBL" id="KAA6382912.1"/>
    </source>
</evidence>
<dbReference type="InterPro" id="IPR011989">
    <property type="entry name" value="ARM-like"/>
</dbReference>
<dbReference type="InterPro" id="IPR002554">
    <property type="entry name" value="PP2A_B56"/>
</dbReference>
<comment type="caution">
    <text evidence="2">The sequence shown here is derived from an EMBL/GenBank/DDBJ whole genome shotgun (WGS) entry which is preliminary data.</text>
</comment>
<sequence>MSAKRPGPAQAPRPGPEPPAAKAASKVIDNLPQVTLSFTQGASLMPKTQTHNMGAKKGASSVEKVALSDIIVAPANKSKPTIYSQKQISEMKPKLKILPSFTEIPITDHQQMFLQKMEQCSITCNWQAEAPPVAVNDRDLKSKYLKEIVAYVTNGKNVFPESVWHPILKMIQANIFRSLPNQEKNLMGAFDMEEEEPNYDPAWQHLQFIYEILFRFVLSNEVDPKIAIKYFTTDFISNLIDLFDSEDPRERDGLKSTLHRIYSRFWPRRPFIRNTISHKFHRFIFDQISFNGVAELLEILGSIIHGFGVPVKQEHKQFLQFTLLPLHKASRINAFHMQLSNCMILYIEKEPAIAKIIIPSLIKYWPKLNSNKQILFLAELEDMIDSLSLDDLNSLAPVLFKKIAECISSPQFQVAERALSMLSNEYILQLISQTRGQTIPILFMSLYANTKTHWNNSIILSMCHIIQEENRI</sequence>
<dbReference type="PANTHER" id="PTHR10257">
    <property type="entry name" value="SERINE/THREONINE PROTEIN PHOSPHATASE 2A PP2A REGULATORY SUBUNIT B"/>
    <property type="match status" value="1"/>
</dbReference>